<reference evidence="3 4" key="1">
    <citation type="submission" date="2017-07" db="EMBL/GenBank/DDBJ databases">
        <title>An improved, manually edited Actinidia chinensis var. chinensis (kiwifruit) genome highlights the challenges associated with draft genomes and gene prediction in plants.</title>
        <authorList>
            <person name="Pilkington S."/>
            <person name="Crowhurst R."/>
            <person name="Hilario E."/>
            <person name="Nardozza S."/>
            <person name="Fraser L."/>
            <person name="Peng Y."/>
            <person name="Gunaseelan K."/>
            <person name="Simpson R."/>
            <person name="Tahir J."/>
            <person name="Deroles S."/>
            <person name="Templeton K."/>
            <person name="Luo Z."/>
            <person name="Davy M."/>
            <person name="Cheng C."/>
            <person name="Mcneilage M."/>
            <person name="Scaglione D."/>
            <person name="Liu Y."/>
            <person name="Zhang Q."/>
            <person name="Datson P."/>
            <person name="De Silva N."/>
            <person name="Gardiner S."/>
            <person name="Bassett H."/>
            <person name="Chagne D."/>
            <person name="Mccallum J."/>
            <person name="Dzierzon H."/>
            <person name="Deng C."/>
            <person name="Wang Y.-Y."/>
            <person name="Barron N."/>
            <person name="Manako K."/>
            <person name="Bowen J."/>
            <person name="Foster T."/>
            <person name="Erridge Z."/>
            <person name="Tiffin H."/>
            <person name="Waite C."/>
            <person name="Davies K."/>
            <person name="Grierson E."/>
            <person name="Laing W."/>
            <person name="Kirk R."/>
            <person name="Chen X."/>
            <person name="Wood M."/>
            <person name="Montefiori M."/>
            <person name="Brummell D."/>
            <person name="Schwinn K."/>
            <person name="Catanach A."/>
            <person name="Fullerton C."/>
            <person name="Li D."/>
            <person name="Meiyalaghan S."/>
            <person name="Nieuwenhuizen N."/>
            <person name="Read N."/>
            <person name="Prakash R."/>
            <person name="Hunter D."/>
            <person name="Zhang H."/>
            <person name="Mckenzie M."/>
            <person name="Knabel M."/>
            <person name="Harris A."/>
            <person name="Allan A."/>
            <person name="Chen A."/>
            <person name="Janssen B."/>
            <person name="Plunkett B."/>
            <person name="Dwamena C."/>
            <person name="Voogd C."/>
            <person name="Leif D."/>
            <person name="Lafferty D."/>
            <person name="Souleyre E."/>
            <person name="Varkonyi-Gasic E."/>
            <person name="Gambi F."/>
            <person name="Hanley J."/>
            <person name="Yao J.-L."/>
            <person name="Cheung J."/>
            <person name="David K."/>
            <person name="Warren B."/>
            <person name="Marsh K."/>
            <person name="Snowden K."/>
            <person name="Lin-Wang K."/>
            <person name="Brian L."/>
            <person name="Martinez-Sanchez M."/>
            <person name="Wang M."/>
            <person name="Ileperuma N."/>
            <person name="Macnee N."/>
            <person name="Campin R."/>
            <person name="Mcatee P."/>
            <person name="Drummond R."/>
            <person name="Espley R."/>
            <person name="Ireland H."/>
            <person name="Wu R."/>
            <person name="Atkinson R."/>
            <person name="Karunairetnam S."/>
            <person name="Bulley S."/>
            <person name="Chunkath S."/>
            <person name="Hanley Z."/>
            <person name="Storey R."/>
            <person name="Thrimawithana A."/>
            <person name="Thomson S."/>
            <person name="David C."/>
            <person name="Testolin R."/>
        </authorList>
    </citation>
    <scope>NUCLEOTIDE SEQUENCE [LARGE SCALE GENOMIC DNA]</scope>
    <source>
        <strain evidence="4">cv. Red5</strain>
        <tissue evidence="3">Young leaf</tissue>
    </source>
</reference>
<feature type="domain" description="LOB" evidence="2">
    <location>
        <begin position="3"/>
        <end position="109"/>
    </location>
</feature>
<dbReference type="GO" id="GO:0010468">
    <property type="term" value="P:regulation of gene expression"/>
    <property type="evidence" value="ECO:0007669"/>
    <property type="project" value="TreeGrafter"/>
</dbReference>
<comment type="caution">
    <text evidence="3">The sequence shown here is derived from an EMBL/GenBank/DDBJ whole genome shotgun (WGS) entry which is preliminary data.</text>
</comment>
<protein>
    <submittedName>
        <fullName evidence="3">LOB domain-containing protein</fullName>
    </submittedName>
</protein>
<dbReference type="InterPro" id="IPR004883">
    <property type="entry name" value="LOB"/>
</dbReference>
<sequence>MRSSCNACRVLRQGCSDQCSLRACLHWIKSPESQANATIFLAKFYGRTGLINLINAGPHHHRPAIFRSLLYEACGRIINPVYGSVGMLCSGNWLRCQAAVDSVLNGSPIMQAPSYNDAAKHSITPLKGCDILRLSKNSNDIRTRTRFKRSGGRGRGKSRLVSAAELSPELTRFSISGWGEAPSHDSNLFSVDASLENLAETNRIVKSETRDDECEVGLELSLGFNQVMRSHMPIMEQINGSDGDA</sequence>
<comment type="similarity">
    <text evidence="1">Belongs to the LOB domain-containing protein family.</text>
</comment>
<dbReference type="PANTHER" id="PTHR31304">
    <property type="entry name" value="LOB DOMAIN-CONTAINING PROTEIN 38"/>
    <property type="match status" value="1"/>
</dbReference>
<dbReference type="Pfam" id="PF03195">
    <property type="entry name" value="LOB"/>
    <property type="match status" value="1"/>
</dbReference>
<dbReference type="EMBL" id="NKQK01000029">
    <property type="protein sequence ID" value="PSR84940.1"/>
    <property type="molecule type" value="Genomic_DNA"/>
</dbReference>
<accession>A0A2R6P3S9</accession>
<reference evidence="4" key="2">
    <citation type="journal article" date="2018" name="BMC Genomics">
        <title>A manually annotated Actinidia chinensis var. chinensis (kiwifruit) genome highlights the challenges associated with draft genomes and gene prediction in plants.</title>
        <authorList>
            <person name="Pilkington S.M."/>
            <person name="Crowhurst R."/>
            <person name="Hilario E."/>
            <person name="Nardozza S."/>
            <person name="Fraser L."/>
            <person name="Peng Y."/>
            <person name="Gunaseelan K."/>
            <person name="Simpson R."/>
            <person name="Tahir J."/>
            <person name="Deroles S.C."/>
            <person name="Templeton K."/>
            <person name="Luo Z."/>
            <person name="Davy M."/>
            <person name="Cheng C."/>
            <person name="McNeilage M."/>
            <person name="Scaglione D."/>
            <person name="Liu Y."/>
            <person name="Zhang Q."/>
            <person name="Datson P."/>
            <person name="De Silva N."/>
            <person name="Gardiner S.E."/>
            <person name="Bassett H."/>
            <person name="Chagne D."/>
            <person name="McCallum J."/>
            <person name="Dzierzon H."/>
            <person name="Deng C."/>
            <person name="Wang Y.Y."/>
            <person name="Barron L."/>
            <person name="Manako K."/>
            <person name="Bowen J."/>
            <person name="Foster T.M."/>
            <person name="Erridge Z.A."/>
            <person name="Tiffin H."/>
            <person name="Waite C.N."/>
            <person name="Davies K.M."/>
            <person name="Grierson E.P."/>
            <person name="Laing W.A."/>
            <person name="Kirk R."/>
            <person name="Chen X."/>
            <person name="Wood M."/>
            <person name="Montefiori M."/>
            <person name="Brummell D.A."/>
            <person name="Schwinn K.E."/>
            <person name="Catanach A."/>
            <person name="Fullerton C."/>
            <person name="Li D."/>
            <person name="Meiyalaghan S."/>
            <person name="Nieuwenhuizen N."/>
            <person name="Read N."/>
            <person name="Prakash R."/>
            <person name="Hunter D."/>
            <person name="Zhang H."/>
            <person name="McKenzie M."/>
            <person name="Knabel M."/>
            <person name="Harris A."/>
            <person name="Allan A.C."/>
            <person name="Gleave A."/>
            <person name="Chen A."/>
            <person name="Janssen B.J."/>
            <person name="Plunkett B."/>
            <person name="Ampomah-Dwamena C."/>
            <person name="Voogd C."/>
            <person name="Leif D."/>
            <person name="Lafferty D."/>
            <person name="Souleyre E.J.F."/>
            <person name="Varkonyi-Gasic E."/>
            <person name="Gambi F."/>
            <person name="Hanley J."/>
            <person name="Yao J.L."/>
            <person name="Cheung J."/>
            <person name="David K.M."/>
            <person name="Warren B."/>
            <person name="Marsh K."/>
            <person name="Snowden K.C."/>
            <person name="Lin-Wang K."/>
            <person name="Brian L."/>
            <person name="Martinez-Sanchez M."/>
            <person name="Wang M."/>
            <person name="Ileperuma N."/>
            <person name="Macnee N."/>
            <person name="Campin R."/>
            <person name="McAtee P."/>
            <person name="Drummond R.S.M."/>
            <person name="Espley R.V."/>
            <person name="Ireland H.S."/>
            <person name="Wu R."/>
            <person name="Atkinson R.G."/>
            <person name="Karunairetnam S."/>
            <person name="Bulley S."/>
            <person name="Chunkath S."/>
            <person name="Hanley Z."/>
            <person name="Storey R."/>
            <person name="Thrimawithana A.H."/>
            <person name="Thomson S."/>
            <person name="David C."/>
            <person name="Testolin R."/>
            <person name="Huang H."/>
            <person name="Hellens R.P."/>
            <person name="Schaffer R.J."/>
        </authorList>
    </citation>
    <scope>NUCLEOTIDE SEQUENCE [LARGE SCALE GENOMIC DNA]</scope>
    <source>
        <strain evidence="4">cv. Red5</strain>
    </source>
</reference>
<evidence type="ECO:0000259" key="2">
    <source>
        <dbReference type="PROSITE" id="PS50891"/>
    </source>
</evidence>
<evidence type="ECO:0000313" key="3">
    <source>
        <dbReference type="EMBL" id="PSR84940.1"/>
    </source>
</evidence>
<name>A0A2R6P3S9_ACTCC</name>
<organism evidence="3 4">
    <name type="scientific">Actinidia chinensis var. chinensis</name>
    <name type="common">Chinese soft-hair kiwi</name>
    <dbReference type="NCBI Taxonomy" id="1590841"/>
    <lineage>
        <taxon>Eukaryota</taxon>
        <taxon>Viridiplantae</taxon>
        <taxon>Streptophyta</taxon>
        <taxon>Embryophyta</taxon>
        <taxon>Tracheophyta</taxon>
        <taxon>Spermatophyta</taxon>
        <taxon>Magnoliopsida</taxon>
        <taxon>eudicotyledons</taxon>
        <taxon>Gunneridae</taxon>
        <taxon>Pentapetalae</taxon>
        <taxon>asterids</taxon>
        <taxon>Ericales</taxon>
        <taxon>Actinidiaceae</taxon>
        <taxon>Actinidia</taxon>
    </lineage>
</organism>
<evidence type="ECO:0000256" key="1">
    <source>
        <dbReference type="ARBA" id="ARBA00005474"/>
    </source>
</evidence>
<dbReference type="Gramene" id="PSR84940">
    <property type="protein sequence ID" value="PSR84940"/>
    <property type="gene ID" value="CEY00_Acc32915"/>
</dbReference>
<proteinExistence type="inferred from homology"/>
<dbReference type="PANTHER" id="PTHR31304:SF73">
    <property type="entry name" value="OS01G0511000 PROTEIN"/>
    <property type="match status" value="1"/>
</dbReference>
<dbReference type="InParanoid" id="A0A2R6P3S9"/>
<dbReference type="STRING" id="1590841.A0A2R6P3S9"/>
<evidence type="ECO:0000313" key="4">
    <source>
        <dbReference type="Proteomes" id="UP000241394"/>
    </source>
</evidence>
<dbReference type="Proteomes" id="UP000241394">
    <property type="component" value="Chromosome LG29"/>
</dbReference>
<keyword evidence="4" id="KW-1185">Reference proteome</keyword>
<dbReference type="OrthoDB" id="1922547at2759"/>
<gene>
    <name evidence="3" type="ORF">CEY00_Acc32915</name>
</gene>
<dbReference type="OMA" id="TITGWEC"/>
<dbReference type="PROSITE" id="PS50891">
    <property type="entry name" value="LOB"/>
    <property type="match status" value="1"/>
</dbReference>
<dbReference type="AlphaFoldDB" id="A0A2R6P3S9"/>